<gene>
    <name evidence="2" type="ORF">O181_027496</name>
</gene>
<dbReference type="InterPro" id="IPR013103">
    <property type="entry name" value="RVT_2"/>
</dbReference>
<dbReference type="Pfam" id="PF07727">
    <property type="entry name" value="RVT_2"/>
    <property type="match status" value="1"/>
</dbReference>
<evidence type="ECO:0000259" key="1">
    <source>
        <dbReference type="Pfam" id="PF07727"/>
    </source>
</evidence>
<comment type="caution">
    <text evidence="2">The sequence shown here is derived from an EMBL/GenBank/DDBJ whole genome shotgun (WGS) entry which is preliminary data.</text>
</comment>
<protein>
    <recommendedName>
        <fullName evidence="1">Reverse transcriptase Ty1/copia-type domain-containing protein</fullName>
    </recommendedName>
</protein>
<keyword evidence="3" id="KW-1185">Reference proteome</keyword>
<dbReference type="Proteomes" id="UP000765509">
    <property type="component" value="Unassembled WGS sequence"/>
</dbReference>
<dbReference type="EMBL" id="AVOT02009281">
    <property type="protein sequence ID" value="MBW0487781.1"/>
    <property type="molecule type" value="Genomic_DNA"/>
</dbReference>
<dbReference type="AlphaFoldDB" id="A0A9Q3H1H9"/>
<accession>A0A9Q3H1H9</accession>
<feature type="domain" description="Reverse transcriptase Ty1/copia-type" evidence="1">
    <location>
        <begin position="2"/>
        <end position="177"/>
    </location>
</feature>
<sequence length="205" mass="23375">MNSFQTLIAFKASRNLLFHQVNIKSTSLKVPLTGAFFLAVLQRPNLDQQKSCLHLNKAIYGLKQAPSVWYDRLREWLVKAGFSPCLLNSCVIFRPSPVPICLYIHVNDIAIFRSDLTSLKEEIGKGFKIKDIGTSDLMLRVNISHSGEFISLDQKQFTESLLEIYGMEKCKSVVTPFPPQIHMTPSLEEDLEKLKELNISYQRTI</sequence>
<evidence type="ECO:0000313" key="3">
    <source>
        <dbReference type="Proteomes" id="UP000765509"/>
    </source>
</evidence>
<name>A0A9Q3H1H9_9BASI</name>
<proteinExistence type="predicted"/>
<dbReference type="OrthoDB" id="8047436at2759"/>
<organism evidence="2 3">
    <name type="scientific">Austropuccinia psidii MF-1</name>
    <dbReference type="NCBI Taxonomy" id="1389203"/>
    <lineage>
        <taxon>Eukaryota</taxon>
        <taxon>Fungi</taxon>
        <taxon>Dikarya</taxon>
        <taxon>Basidiomycota</taxon>
        <taxon>Pucciniomycotina</taxon>
        <taxon>Pucciniomycetes</taxon>
        <taxon>Pucciniales</taxon>
        <taxon>Sphaerophragmiaceae</taxon>
        <taxon>Austropuccinia</taxon>
    </lineage>
</organism>
<evidence type="ECO:0000313" key="2">
    <source>
        <dbReference type="EMBL" id="MBW0487781.1"/>
    </source>
</evidence>
<reference evidence="2" key="1">
    <citation type="submission" date="2021-03" db="EMBL/GenBank/DDBJ databases">
        <title>Draft genome sequence of rust myrtle Austropuccinia psidii MF-1, a brazilian biotype.</title>
        <authorList>
            <person name="Quecine M.C."/>
            <person name="Pachon D.M.R."/>
            <person name="Bonatelli M.L."/>
            <person name="Correr F.H."/>
            <person name="Franceschini L.M."/>
            <person name="Leite T.F."/>
            <person name="Margarido G.R.A."/>
            <person name="Almeida C.A."/>
            <person name="Ferrarezi J.A."/>
            <person name="Labate C.A."/>
        </authorList>
    </citation>
    <scope>NUCLEOTIDE SEQUENCE</scope>
    <source>
        <strain evidence="2">MF-1</strain>
    </source>
</reference>